<dbReference type="Gene3D" id="1.25.40.10">
    <property type="entry name" value="Tetratricopeptide repeat domain"/>
    <property type="match status" value="1"/>
</dbReference>
<dbReference type="PANTHER" id="PTHR35807">
    <property type="entry name" value="TRANSCRIPTIONAL REGULATOR REDD-RELATED"/>
    <property type="match status" value="1"/>
</dbReference>
<evidence type="ECO:0000256" key="4">
    <source>
        <dbReference type="ARBA" id="ARBA00023125"/>
    </source>
</evidence>
<protein>
    <submittedName>
        <fullName evidence="8">Response regulator</fullName>
    </submittedName>
</protein>
<dbReference type="SMART" id="SM00448">
    <property type="entry name" value="REC"/>
    <property type="match status" value="1"/>
</dbReference>
<evidence type="ECO:0000256" key="3">
    <source>
        <dbReference type="ARBA" id="ARBA00023015"/>
    </source>
</evidence>
<dbReference type="SUPFAM" id="SSF46894">
    <property type="entry name" value="C-terminal effector domain of the bipartite response regulators"/>
    <property type="match status" value="1"/>
</dbReference>
<dbReference type="GO" id="GO:0003677">
    <property type="term" value="F:DNA binding"/>
    <property type="evidence" value="ECO:0007669"/>
    <property type="project" value="UniProtKB-KW"/>
</dbReference>
<dbReference type="AlphaFoldDB" id="A0A9E8LUT3"/>
<feature type="modified residue" description="4-aspartylphosphate" evidence="6">
    <location>
        <position position="53"/>
    </location>
</feature>
<dbReference type="InterPro" id="IPR011990">
    <property type="entry name" value="TPR-like_helical_dom_sf"/>
</dbReference>
<dbReference type="Gene3D" id="1.10.10.10">
    <property type="entry name" value="Winged helix-like DNA-binding domain superfamily/Winged helix DNA-binding domain"/>
    <property type="match status" value="1"/>
</dbReference>
<evidence type="ECO:0000256" key="1">
    <source>
        <dbReference type="ARBA" id="ARBA00004496"/>
    </source>
</evidence>
<accession>A0A9E8LUT3</accession>
<dbReference type="InterPro" id="IPR001789">
    <property type="entry name" value="Sig_transdc_resp-reg_receiver"/>
</dbReference>
<dbReference type="InterPro" id="IPR051677">
    <property type="entry name" value="AfsR-DnrI-RedD_regulator"/>
</dbReference>
<dbReference type="GO" id="GO:0000160">
    <property type="term" value="P:phosphorelay signal transduction system"/>
    <property type="evidence" value="ECO:0007669"/>
    <property type="project" value="UniProtKB-KW"/>
</dbReference>
<evidence type="ECO:0000256" key="2">
    <source>
        <dbReference type="ARBA" id="ARBA00023012"/>
    </source>
</evidence>
<evidence type="ECO:0000256" key="6">
    <source>
        <dbReference type="PROSITE-ProRule" id="PRU00169"/>
    </source>
</evidence>
<evidence type="ECO:0000313" key="9">
    <source>
        <dbReference type="Proteomes" id="UP001164718"/>
    </source>
</evidence>
<keyword evidence="6" id="KW-0597">Phosphoprotein</keyword>
<dbReference type="InterPro" id="IPR011006">
    <property type="entry name" value="CheY-like_superfamily"/>
</dbReference>
<keyword evidence="3" id="KW-0805">Transcription regulation</keyword>
<organism evidence="8 9">
    <name type="scientific">Fervidibacillus albus</name>
    <dbReference type="NCBI Taxonomy" id="2980026"/>
    <lineage>
        <taxon>Bacteria</taxon>
        <taxon>Bacillati</taxon>
        <taxon>Bacillota</taxon>
        <taxon>Bacilli</taxon>
        <taxon>Bacillales</taxon>
        <taxon>Bacillaceae</taxon>
        <taxon>Fervidibacillus</taxon>
    </lineage>
</organism>
<name>A0A9E8LUT3_9BACI</name>
<dbReference type="PROSITE" id="PS50110">
    <property type="entry name" value="RESPONSE_REGULATORY"/>
    <property type="match status" value="1"/>
</dbReference>
<dbReference type="Proteomes" id="UP001164718">
    <property type="component" value="Chromosome"/>
</dbReference>
<gene>
    <name evidence="8" type="ORF">OE104_00975</name>
</gene>
<dbReference type="InterPro" id="IPR005158">
    <property type="entry name" value="BTAD"/>
</dbReference>
<dbReference type="InterPro" id="IPR036388">
    <property type="entry name" value="WH-like_DNA-bd_sf"/>
</dbReference>
<dbReference type="Gene3D" id="3.40.50.2300">
    <property type="match status" value="1"/>
</dbReference>
<evidence type="ECO:0000256" key="5">
    <source>
        <dbReference type="ARBA" id="ARBA00023163"/>
    </source>
</evidence>
<keyword evidence="4" id="KW-0238">DNA-binding</keyword>
<dbReference type="GO" id="GO:0005737">
    <property type="term" value="C:cytoplasm"/>
    <property type="evidence" value="ECO:0007669"/>
    <property type="project" value="UniProtKB-SubCell"/>
</dbReference>
<dbReference type="SUPFAM" id="SSF48452">
    <property type="entry name" value="TPR-like"/>
    <property type="match status" value="1"/>
</dbReference>
<sequence>MRIILVDDETLALYHMEKLLNDIGNISIVGKFSNPFDGLDATIREQPDVVFLDINMPELSGIEFAERIQSVYPKIIIVFVTAYDEYAVKAFEMNAIDYVVKPIQKKRLAETVHRLMKRVNPQMDSSEHSGMVCCFQTLRFKRSMWDSNYLDVHWRTAKARELFSFLIQHRKRPVRKDTLLELLWPEFDEKKGFAQLYIAIYQIRKTLSSINMGITISSFDNSYMLELNEVKLDIEEWEKGMSTLKFGMDQNISAYEKTMSLYQGDYLCEEEFIWAESERERLRTLWHHNMDKLSDYYIRNEKYIEAVLLYQRVQMLHPYVDHSYFMLMKLYDLLGDHYSVEQQYNHLRKMLNDEYGVKPNNTIEDWYKRWKAKKT</sequence>
<comment type="subcellular location">
    <subcellularLocation>
        <location evidence="1">Cytoplasm</location>
    </subcellularLocation>
</comment>
<dbReference type="Pfam" id="PF00072">
    <property type="entry name" value="Response_reg"/>
    <property type="match status" value="1"/>
</dbReference>
<dbReference type="EMBL" id="CP106878">
    <property type="protein sequence ID" value="WAA09979.1"/>
    <property type="molecule type" value="Genomic_DNA"/>
</dbReference>
<dbReference type="SUPFAM" id="SSF52172">
    <property type="entry name" value="CheY-like"/>
    <property type="match status" value="1"/>
</dbReference>
<evidence type="ECO:0000313" key="8">
    <source>
        <dbReference type="EMBL" id="WAA09979.1"/>
    </source>
</evidence>
<dbReference type="GO" id="GO:0006355">
    <property type="term" value="P:regulation of DNA-templated transcription"/>
    <property type="evidence" value="ECO:0007669"/>
    <property type="project" value="InterPro"/>
</dbReference>
<evidence type="ECO:0000259" key="7">
    <source>
        <dbReference type="PROSITE" id="PS50110"/>
    </source>
</evidence>
<dbReference type="Pfam" id="PF03704">
    <property type="entry name" value="BTAD"/>
    <property type="match status" value="1"/>
</dbReference>
<dbReference type="RefSeq" id="WP_275417761.1">
    <property type="nucleotide sequence ID" value="NZ_CP106878.1"/>
</dbReference>
<reference evidence="8" key="1">
    <citation type="submission" date="2022-09" db="EMBL/GenBank/DDBJ databases">
        <title>Complete Genomes of Fervidibacillus albus and Fervidibacillus halotolerans isolated from tidal flat sediments.</title>
        <authorList>
            <person name="Kwon K.K."/>
            <person name="Yang S.-H."/>
            <person name="Park M.J."/>
            <person name="Oh H.-M."/>
        </authorList>
    </citation>
    <scope>NUCLEOTIDE SEQUENCE</scope>
    <source>
        <strain evidence="8">MEBiC13591</strain>
    </source>
</reference>
<keyword evidence="9" id="KW-1185">Reference proteome</keyword>
<proteinExistence type="predicted"/>
<keyword evidence="5" id="KW-0804">Transcription</keyword>
<dbReference type="PANTHER" id="PTHR35807:SF2">
    <property type="entry name" value="TRANSCRIPTIONAL ACTIVATOR DOMAIN"/>
    <property type="match status" value="1"/>
</dbReference>
<dbReference type="SMART" id="SM01043">
    <property type="entry name" value="BTAD"/>
    <property type="match status" value="1"/>
</dbReference>
<keyword evidence="2" id="KW-0902">Two-component regulatory system</keyword>
<feature type="domain" description="Response regulatory" evidence="7">
    <location>
        <begin position="2"/>
        <end position="116"/>
    </location>
</feature>
<dbReference type="KEGG" id="faf:OE104_00975"/>
<dbReference type="InterPro" id="IPR016032">
    <property type="entry name" value="Sig_transdc_resp-reg_C-effctor"/>
</dbReference>